<evidence type="ECO:0000256" key="4">
    <source>
        <dbReference type="ARBA" id="ARBA00022692"/>
    </source>
</evidence>
<gene>
    <name evidence="11" type="ORF">TVD_06365</name>
</gene>
<dbReference type="NCBIfam" id="NF006541">
    <property type="entry name" value="PRK09038.1"/>
    <property type="match status" value="1"/>
</dbReference>
<evidence type="ECO:0000256" key="2">
    <source>
        <dbReference type="ARBA" id="ARBA00008914"/>
    </source>
</evidence>
<evidence type="ECO:0000259" key="10">
    <source>
        <dbReference type="PROSITE" id="PS51123"/>
    </source>
</evidence>
<evidence type="ECO:0000256" key="8">
    <source>
        <dbReference type="SAM" id="MobiDB-lite"/>
    </source>
</evidence>
<dbReference type="Gene3D" id="3.30.1330.60">
    <property type="entry name" value="OmpA-like domain"/>
    <property type="match status" value="1"/>
</dbReference>
<evidence type="ECO:0000256" key="3">
    <source>
        <dbReference type="ARBA" id="ARBA00022475"/>
    </source>
</evidence>
<keyword evidence="3" id="KW-1003">Cell membrane</keyword>
<dbReference type="OrthoDB" id="9815217at2"/>
<dbReference type="Proteomes" id="UP000064201">
    <property type="component" value="Chromosome"/>
</dbReference>
<comment type="similarity">
    <text evidence="2">Belongs to the MotB family.</text>
</comment>
<feature type="compositionally biased region" description="Basic and acidic residues" evidence="8">
    <location>
        <begin position="273"/>
        <end position="288"/>
    </location>
</feature>
<keyword evidence="11" id="KW-0966">Cell projection</keyword>
<accession>A0A0G3G1B4</accession>
<dbReference type="SUPFAM" id="SSF103088">
    <property type="entry name" value="OmpA-like"/>
    <property type="match status" value="1"/>
</dbReference>
<reference evidence="11 12" key="1">
    <citation type="submission" date="2015-04" db="EMBL/GenBank/DDBJ databases">
        <title>Complete Sequence for the Genome of the Thioalkalivibrio versutus D301.</title>
        <authorList>
            <person name="Mu T."/>
            <person name="Zhou J."/>
            <person name="Xu X."/>
        </authorList>
    </citation>
    <scope>NUCLEOTIDE SEQUENCE [LARGE SCALE GENOMIC DNA]</scope>
    <source>
        <strain evidence="11 12">D301</strain>
    </source>
</reference>
<dbReference type="EMBL" id="CP011367">
    <property type="protein sequence ID" value="AKJ95005.1"/>
    <property type="molecule type" value="Genomic_DNA"/>
</dbReference>
<dbReference type="PANTHER" id="PTHR30329">
    <property type="entry name" value="STATOR ELEMENT OF FLAGELLAR MOTOR COMPLEX"/>
    <property type="match status" value="1"/>
</dbReference>
<dbReference type="PANTHER" id="PTHR30329:SF20">
    <property type="entry name" value="EXPORTED PROTEIN"/>
    <property type="match status" value="1"/>
</dbReference>
<dbReference type="KEGG" id="tvr:TVD_06365"/>
<dbReference type="InterPro" id="IPR050330">
    <property type="entry name" value="Bact_OuterMem_StrucFunc"/>
</dbReference>
<evidence type="ECO:0000256" key="1">
    <source>
        <dbReference type="ARBA" id="ARBA00004162"/>
    </source>
</evidence>
<dbReference type="Pfam" id="PF13677">
    <property type="entry name" value="MotB_plug"/>
    <property type="match status" value="1"/>
</dbReference>
<evidence type="ECO:0000256" key="5">
    <source>
        <dbReference type="ARBA" id="ARBA00022989"/>
    </source>
</evidence>
<feature type="domain" description="OmpA-like" evidence="10">
    <location>
        <begin position="151"/>
        <end position="271"/>
    </location>
</feature>
<feature type="transmembrane region" description="Helical" evidence="9">
    <location>
        <begin position="20"/>
        <end position="37"/>
    </location>
</feature>
<keyword evidence="11" id="KW-0282">Flagellum</keyword>
<dbReference type="RefSeq" id="WP_047251124.1">
    <property type="nucleotide sequence ID" value="NZ_CP011367.1"/>
</dbReference>
<dbReference type="GO" id="GO:0005886">
    <property type="term" value="C:plasma membrane"/>
    <property type="evidence" value="ECO:0007669"/>
    <property type="project" value="UniProtKB-SubCell"/>
</dbReference>
<keyword evidence="5 9" id="KW-1133">Transmembrane helix</keyword>
<evidence type="ECO:0000256" key="6">
    <source>
        <dbReference type="ARBA" id="ARBA00023136"/>
    </source>
</evidence>
<dbReference type="PATRIC" id="fig|106634.4.peg.1301"/>
<evidence type="ECO:0000313" key="11">
    <source>
        <dbReference type="EMBL" id="AKJ95005.1"/>
    </source>
</evidence>
<name>A0A0G3G1B4_9GAMM</name>
<proteinExistence type="inferred from homology"/>
<organism evidence="11 12">
    <name type="scientific">Thioalkalivibrio versutus</name>
    <dbReference type="NCBI Taxonomy" id="106634"/>
    <lineage>
        <taxon>Bacteria</taxon>
        <taxon>Pseudomonadati</taxon>
        <taxon>Pseudomonadota</taxon>
        <taxon>Gammaproteobacteria</taxon>
        <taxon>Chromatiales</taxon>
        <taxon>Ectothiorhodospiraceae</taxon>
        <taxon>Thioalkalivibrio</taxon>
    </lineage>
</organism>
<dbReference type="AlphaFoldDB" id="A0A0G3G1B4"/>
<evidence type="ECO:0000313" key="12">
    <source>
        <dbReference type="Proteomes" id="UP000064201"/>
    </source>
</evidence>
<keyword evidence="6 7" id="KW-0472">Membrane</keyword>
<dbReference type="InterPro" id="IPR025713">
    <property type="entry name" value="MotB-like_N_dom"/>
</dbReference>
<protein>
    <submittedName>
        <fullName evidence="11">Flagellar motor protein MotD</fullName>
    </submittedName>
</protein>
<feature type="region of interest" description="Disordered" evidence="8">
    <location>
        <begin position="263"/>
        <end position="300"/>
    </location>
</feature>
<dbReference type="InterPro" id="IPR006665">
    <property type="entry name" value="OmpA-like"/>
</dbReference>
<keyword evidence="11" id="KW-0969">Cilium</keyword>
<keyword evidence="4 9" id="KW-0812">Transmembrane</keyword>
<dbReference type="STRING" id="106634.TVD_06365"/>
<evidence type="ECO:0000256" key="9">
    <source>
        <dbReference type="SAM" id="Phobius"/>
    </source>
</evidence>
<dbReference type="CDD" id="cd07185">
    <property type="entry name" value="OmpA_C-like"/>
    <property type="match status" value="1"/>
</dbReference>
<keyword evidence="12" id="KW-1185">Reference proteome</keyword>
<comment type="subcellular location">
    <subcellularLocation>
        <location evidence="1">Cell membrane</location>
        <topology evidence="1">Single-pass membrane protein</topology>
    </subcellularLocation>
</comment>
<dbReference type="InterPro" id="IPR036737">
    <property type="entry name" value="OmpA-like_sf"/>
</dbReference>
<dbReference type="Pfam" id="PF00691">
    <property type="entry name" value="OmpA"/>
    <property type="match status" value="1"/>
</dbReference>
<sequence length="300" mass="32718">MARRKRAEEHQNHEAWAIPYGDLVTLLLAFFVVMYAISSVDDGKYRVLSESLVDAFRAPMQADPIQVGDSTVARERTPQDLRALVPIEVQPGLVEEGPQPIDMALSGMLDEGPDDAGMQAFLDELADTAREIEQAMAQWIEDGDLRVTREAYWLEIEITSRLLFASGAATLNPQAEGLLQEVGGILAPRVSRVHVEGHTDNVPIQTAIYPSNWELSSGRAAAVVSVFEEVGVDPENLVALGYGEHRPTASNDTAEGRAENRRVSIVVLPGARPRAEGAQEPERLREDLPPAPLPTDGDTP</sequence>
<evidence type="ECO:0000256" key="7">
    <source>
        <dbReference type="PROSITE-ProRule" id="PRU00473"/>
    </source>
</evidence>
<dbReference type="PROSITE" id="PS51123">
    <property type="entry name" value="OMPA_2"/>
    <property type="match status" value="1"/>
</dbReference>